<keyword evidence="4" id="KW-1185">Reference proteome</keyword>
<feature type="coiled-coil region" evidence="1">
    <location>
        <begin position="36"/>
        <end position="70"/>
    </location>
</feature>
<comment type="caution">
    <text evidence="3">The sequence shown here is derived from an EMBL/GenBank/DDBJ whole genome shotgun (WGS) entry which is preliminary data.</text>
</comment>
<evidence type="ECO:0000313" key="3">
    <source>
        <dbReference type="EMBL" id="MBU5677549.1"/>
    </source>
</evidence>
<name>A0ABS6G592_9FIRM</name>
<keyword evidence="2" id="KW-0472">Membrane</keyword>
<gene>
    <name evidence="3" type="ORF">KQI88_14085</name>
</gene>
<dbReference type="EMBL" id="JAHLQK010000005">
    <property type="protein sequence ID" value="MBU5677549.1"/>
    <property type="molecule type" value="Genomic_DNA"/>
</dbReference>
<evidence type="ECO:0000256" key="1">
    <source>
        <dbReference type="SAM" id="Coils"/>
    </source>
</evidence>
<dbReference type="Pfam" id="PF11382">
    <property type="entry name" value="MctB"/>
    <property type="match status" value="1"/>
</dbReference>
<dbReference type="InterPro" id="IPR021522">
    <property type="entry name" value="MctB"/>
</dbReference>
<keyword evidence="2" id="KW-0812">Transmembrane</keyword>
<dbReference type="Proteomes" id="UP000779508">
    <property type="component" value="Unassembled WGS sequence"/>
</dbReference>
<dbReference type="RefSeq" id="WP_216418373.1">
    <property type="nucleotide sequence ID" value="NZ_JAHLQK010000005.1"/>
</dbReference>
<organism evidence="3 4">
    <name type="scientific">Alkaliphilus flagellatus</name>
    <dbReference type="NCBI Taxonomy" id="2841507"/>
    <lineage>
        <taxon>Bacteria</taxon>
        <taxon>Bacillati</taxon>
        <taxon>Bacillota</taxon>
        <taxon>Clostridia</taxon>
        <taxon>Peptostreptococcales</taxon>
        <taxon>Natronincolaceae</taxon>
        <taxon>Alkaliphilus</taxon>
    </lineage>
</organism>
<accession>A0ABS6G592</accession>
<sequence length="299" mass="34277">MGINIKYYIISIAAIFISLGIGIFIGFNMNGQELYLEQQQILVDSLENRFSEFKKEKETLEQKIQSLSTEKEKQNTFIENVFYEVIHNKLSELGIAVIETTDHYFYDDIDETLRLSGADVPLHVKYTDKIYTVTEEQLKEINDLIGTDLKKNDDFINLINNEVTNFFIYKDMTDILKFLIDNKYILYSFNYNKIDQLNIDNIIIAGGSTKNQENKTEQLDINLVKNLQDKGLNVVGVERLDVELSYIPELKKLDIPTVDNINTKIGKISLVYVLRGAEGHYGEKSSAESLAPFIVTDPS</sequence>
<keyword evidence="2" id="KW-1133">Transmembrane helix</keyword>
<evidence type="ECO:0000313" key="4">
    <source>
        <dbReference type="Proteomes" id="UP000779508"/>
    </source>
</evidence>
<reference evidence="3 4" key="1">
    <citation type="submission" date="2021-06" db="EMBL/GenBank/DDBJ databases">
        <authorList>
            <person name="Sun Q."/>
            <person name="Li D."/>
        </authorList>
    </citation>
    <scope>NUCLEOTIDE SEQUENCE [LARGE SCALE GENOMIC DNA]</scope>
    <source>
        <strain evidence="3 4">MSJ-5</strain>
    </source>
</reference>
<protein>
    <submittedName>
        <fullName evidence="3">Copper transporter</fullName>
    </submittedName>
</protein>
<keyword evidence="1" id="KW-0175">Coiled coil</keyword>
<evidence type="ECO:0000256" key="2">
    <source>
        <dbReference type="SAM" id="Phobius"/>
    </source>
</evidence>
<proteinExistence type="predicted"/>
<feature type="transmembrane region" description="Helical" evidence="2">
    <location>
        <begin position="7"/>
        <end position="27"/>
    </location>
</feature>